<dbReference type="EMBL" id="BQNB010013825">
    <property type="protein sequence ID" value="GJT20694.1"/>
    <property type="molecule type" value="Genomic_DNA"/>
</dbReference>
<evidence type="ECO:0000313" key="2">
    <source>
        <dbReference type="Proteomes" id="UP001151760"/>
    </source>
</evidence>
<evidence type="ECO:0000313" key="1">
    <source>
        <dbReference type="EMBL" id="GJT20694.1"/>
    </source>
</evidence>
<name>A0ABQ5C6K3_9ASTR</name>
<dbReference type="Proteomes" id="UP001151760">
    <property type="component" value="Unassembled WGS sequence"/>
</dbReference>
<reference evidence="1" key="2">
    <citation type="submission" date="2022-01" db="EMBL/GenBank/DDBJ databases">
        <authorList>
            <person name="Yamashiro T."/>
            <person name="Shiraishi A."/>
            <person name="Satake H."/>
            <person name="Nakayama K."/>
        </authorList>
    </citation>
    <scope>NUCLEOTIDE SEQUENCE</scope>
</reference>
<gene>
    <name evidence="1" type="ORF">Tco_0890631</name>
</gene>
<organism evidence="1 2">
    <name type="scientific">Tanacetum coccineum</name>
    <dbReference type="NCBI Taxonomy" id="301880"/>
    <lineage>
        <taxon>Eukaryota</taxon>
        <taxon>Viridiplantae</taxon>
        <taxon>Streptophyta</taxon>
        <taxon>Embryophyta</taxon>
        <taxon>Tracheophyta</taxon>
        <taxon>Spermatophyta</taxon>
        <taxon>Magnoliopsida</taxon>
        <taxon>eudicotyledons</taxon>
        <taxon>Gunneridae</taxon>
        <taxon>Pentapetalae</taxon>
        <taxon>asterids</taxon>
        <taxon>campanulids</taxon>
        <taxon>Asterales</taxon>
        <taxon>Asteraceae</taxon>
        <taxon>Asteroideae</taxon>
        <taxon>Anthemideae</taxon>
        <taxon>Anthemidinae</taxon>
        <taxon>Tanacetum</taxon>
    </lineage>
</organism>
<accession>A0ABQ5C6K3</accession>
<sequence>MILWSTFRANTTSSQIDVFKRKFSLRVKNEEIMFKSDSPTSHIIMNVYFLGLRKRMELDLEARLMGKALILNRSEDSDFGDFIELNDLNEPLELRNHEIEGLGPTIKEGDFTDELKVDIIQTRDDDIIVENIDDYLSFCDYDRKIKDNCAYNLPFSCMIDFAVVENMDAYRDKDMGDIFFGKPFCKSAYVEARRFDGFITISDSNDSVTYQMARSHPRFKHLSNEQCNKIRPLLQVSARDKLKGKSHPYQMLKDFYNEVLDLGPKYIRDKNIFEWLTRGHVSMHEMD</sequence>
<comment type="caution">
    <text evidence="1">The sequence shown here is derived from an EMBL/GenBank/DDBJ whole genome shotgun (WGS) entry which is preliminary data.</text>
</comment>
<reference evidence="1" key="1">
    <citation type="journal article" date="2022" name="Int. J. Mol. Sci.">
        <title>Draft Genome of Tanacetum Coccineum: Genomic Comparison of Closely Related Tanacetum-Family Plants.</title>
        <authorList>
            <person name="Yamashiro T."/>
            <person name="Shiraishi A."/>
            <person name="Nakayama K."/>
            <person name="Satake H."/>
        </authorList>
    </citation>
    <scope>NUCLEOTIDE SEQUENCE</scope>
</reference>
<protein>
    <submittedName>
        <fullName evidence="1">Uncharacterized protein</fullName>
    </submittedName>
</protein>
<keyword evidence="2" id="KW-1185">Reference proteome</keyword>
<proteinExistence type="predicted"/>